<dbReference type="PANTHER" id="PTHR30269:SF0">
    <property type="entry name" value="MEMBRANE TRANSPORTER PROTEIN YFCA-RELATED"/>
    <property type="match status" value="1"/>
</dbReference>
<dbReference type="Pfam" id="PF01925">
    <property type="entry name" value="TauE"/>
    <property type="match status" value="1"/>
</dbReference>
<dbReference type="RefSeq" id="WP_270690385.1">
    <property type="nucleotide sequence ID" value="NZ_JAQFWQ010000148.1"/>
</dbReference>
<sequence length="269" mass="26671">MLSDALPALSDVPPQLLALLLAAAMAAGWVDAVVGGGGLLLLPVLLVAFPNAPVAPLLGTNKLTAVFGTASAAAAYARKVRLRHRLVWPAAGLALLGAGAGAALAGAISSDALRPIVMLVLAAVLVTVIVRPALGASADTARFTPRRIAAAVLVAGAGVAFYDGLIGPGTGTFLIIAFTAVTGMDFVSASASAKIVNTATNVGALAVFAANGDVLWAMGLALAACNVAGAQIGARMALRRGAGFVRAVLVVVVAALLAKLAWEWLSGVL</sequence>
<dbReference type="InterPro" id="IPR002781">
    <property type="entry name" value="TM_pro_TauE-like"/>
</dbReference>
<evidence type="ECO:0000256" key="1">
    <source>
        <dbReference type="ARBA" id="ARBA00004651"/>
    </source>
</evidence>
<evidence type="ECO:0000313" key="9">
    <source>
        <dbReference type="EMBL" id="MDA2814856.1"/>
    </source>
</evidence>
<evidence type="ECO:0000256" key="8">
    <source>
        <dbReference type="RuleBase" id="RU363041"/>
    </source>
</evidence>
<keyword evidence="7 8" id="KW-0472">Membrane</keyword>
<organism evidence="9 10">
    <name type="scientific">Nocardiopsis endophytica</name>
    <dbReference type="NCBI Taxonomy" id="3018445"/>
    <lineage>
        <taxon>Bacteria</taxon>
        <taxon>Bacillati</taxon>
        <taxon>Actinomycetota</taxon>
        <taxon>Actinomycetes</taxon>
        <taxon>Streptosporangiales</taxon>
        <taxon>Nocardiopsidaceae</taxon>
        <taxon>Nocardiopsis</taxon>
    </lineage>
</organism>
<evidence type="ECO:0000313" key="10">
    <source>
        <dbReference type="Proteomes" id="UP001527866"/>
    </source>
</evidence>
<dbReference type="PANTHER" id="PTHR30269">
    <property type="entry name" value="TRANSMEMBRANE PROTEIN YFCA"/>
    <property type="match status" value="1"/>
</dbReference>
<comment type="similarity">
    <text evidence="2 8">Belongs to the 4-toluene sulfonate uptake permease (TSUP) (TC 2.A.102) family.</text>
</comment>
<evidence type="ECO:0000256" key="5">
    <source>
        <dbReference type="ARBA" id="ARBA00022692"/>
    </source>
</evidence>
<evidence type="ECO:0000256" key="4">
    <source>
        <dbReference type="ARBA" id="ARBA00022475"/>
    </source>
</evidence>
<name>A0ABT4UD26_9ACTN</name>
<keyword evidence="5 8" id="KW-0812">Transmembrane</keyword>
<feature type="transmembrane region" description="Helical" evidence="8">
    <location>
        <begin position="86"/>
        <end position="110"/>
    </location>
</feature>
<keyword evidence="10" id="KW-1185">Reference proteome</keyword>
<evidence type="ECO:0000256" key="7">
    <source>
        <dbReference type="ARBA" id="ARBA00023136"/>
    </source>
</evidence>
<proteinExistence type="inferred from homology"/>
<keyword evidence="6 8" id="KW-1133">Transmembrane helix</keyword>
<feature type="transmembrane region" description="Helical" evidence="8">
    <location>
        <begin position="116"/>
        <end position="136"/>
    </location>
</feature>
<feature type="transmembrane region" description="Helical" evidence="8">
    <location>
        <begin position="16"/>
        <end position="49"/>
    </location>
</feature>
<dbReference type="InterPro" id="IPR052017">
    <property type="entry name" value="TSUP"/>
</dbReference>
<evidence type="ECO:0000256" key="6">
    <source>
        <dbReference type="ARBA" id="ARBA00022989"/>
    </source>
</evidence>
<accession>A0ABT4UD26</accession>
<reference evidence="9 10" key="1">
    <citation type="submission" date="2023-01" db="EMBL/GenBank/DDBJ databases">
        <title>Draft genome sequence of Nocardiopsis sp. RSe5-2 isolated from halophytes.</title>
        <authorList>
            <person name="Duangmal K."/>
            <person name="Chantavorakit T."/>
        </authorList>
    </citation>
    <scope>NUCLEOTIDE SEQUENCE [LARGE SCALE GENOMIC DNA]</scope>
    <source>
        <strain evidence="9 10">RSe5-2</strain>
    </source>
</reference>
<comment type="subcellular location">
    <subcellularLocation>
        <location evidence="1 8">Cell membrane</location>
        <topology evidence="1 8">Multi-pass membrane protein</topology>
    </subcellularLocation>
</comment>
<keyword evidence="4 8" id="KW-1003">Cell membrane</keyword>
<dbReference type="EMBL" id="JAQFWQ010000148">
    <property type="protein sequence ID" value="MDA2814856.1"/>
    <property type="molecule type" value="Genomic_DNA"/>
</dbReference>
<evidence type="ECO:0000256" key="3">
    <source>
        <dbReference type="ARBA" id="ARBA00022448"/>
    </source>
</evidence>
<protein>
    <recommendedName>
        <fullName evidence="8">Probable membrane transporter protein</fullName>
    </recommendedName>
</protein>
<evidence type="ECO:0000256" key="2">
    <source>
        <dbReference type="ARBA" id="ARBA00009142"/>
    </source>
</evidence>
<feature type="transmembrane region" description="Helical" evidence="8">
    <location>
        <begin position="148"/>
        <end position="181"/>
    </location>
</feature>
<dbReference type="Proteomes" id="UP001527866">
    <property type="component" value="Unassembled WGS sequence"/>
</dbReference>
<feature type="transmembrane region" description="Helical" evidence="8">
    <location>
        <begin position="244"/>
        <end position="262"/>
    </location>
</feature>
<gene>
    <name evidence="9" type="ORF">O4J56_29695</name>
</gene>
<comment type="caution">
    <text evidence="9">The sequence shown here is derived from an EMBL/GenBank/DDBJ whole genome shotgun (WGS) entry which is preliminary data.</text>
</comment>
<keyword evidence="3" id="KW-0813">Transport</keyword>